<dbReference type="HOGENOM" id="CLU_2851978_0_0_1"/>
<reference evidence="1" key="1">
    <citation type="journal article" date="2013" name="Genome Biol.">
        <title>Draft genome of the mountain pine beetle, Dendroctonus ponderosae Hopkins, a major forest pest.</title>
        <authorList>
            <person name="Keeling C.I."/>
            <person name="Yuen M.M."/>
            <person name="Liao N.Y."/>
            <person name="Docking T.R."/>
            <person name="Chan S.K."/>
            <person name="Taylor G.A."/>
            <person name="Palmquist D.L."/>
            <person name="Jackman S.D."/>
            <person name="Nguyen A."/>
            <person name="Li M."/>
            <person name="Henderson H."/>
            <person name="Janes J.K."/>
            <person name="Zhao Y."/>
            <person name="Pandoh P."/>
            <person name="Moore R."/>
            <person name="Sperling F.A."/>
            <person name="Huber D.P."/>
            <person name="Birol I."/>
            <person name="Jones S.J."/>
            <person name="Bohlmann J."/>
        </authorList>
    </citation>
    <scope>NUCLEOTIDE SEQUENCE</scope>
</reference>
<organism evidence="1">
    <name type="scientific">Dendroctonus ponderosae</name>
    <name type="common">Mountain pine beetle</name>
    <dbReference type="NCBI Taxonomy" id="77166"/>
    <lineage>
        <taxon>Eukaryota</taxon>
        <taxon>Metazoa</taxon>
        <taxon>Ecdysozoa</taxon>
        <taxon>Arthropoda</taxon>
        <taxon>Hexapoda</taxon>
        <taxon>Insecta</taxon>
        <taxon>Pterygota</taxon>
        <taxon>Neoptera</taxon>
        <taxon>Endopterygota</taxon>
        <taxon>Coleoptera</taxon>
        <taxon>Polyphaga</taxon>
        <taxon>Cucujiformia</taxon>
        <taxon>Curculionidae</taxon>
        <taxon>Scolytinae</taxon>
        <taxon>Dendroctonus</taxon>
    </lineage>
</organism>
<feature type="non-terminal residue" evidence="1">
    <location>
        <position position="1"/>
    </location>
</feature>
<dbReference type="AlphaFoldDB" id="N6TW09"/>
<evidence type="ECO:0000313" key="1">
    <source>
        <dbReference type="EMBL" id="ENN73475.1"/>
    </source>
</evidence>
<dbReference type="EMBL" id="KB741158">
    <property type="protein sequence ID" value="ENN73475.1"/>
    <property type="molecule type" value="Genomic_DNA"/>
</dbReference>
<sequence length="65" mass="7587">MEAKLRKHLDRVQKWSRTWKMEFNPAKTQAIVFTDKGTSLPDQLVLAGQRLPSRPQITYLGLIYD</sequence>
<proteinExistence type="predicted"/>
<name>N6TW09_DENPD</name>
<accession>N6TW09</accession>
<protein>
    <submittedName>
        <fullName evidence="1">Uncharacterized protein</fullName>
    </submittedName>
</protein>
<gene>
    <name evidence="1" type="ORF">YQE_09900</name>
</gene>